<evidence type="ECO:0000259" key="3">
    <source>
        <dbReference type="PROSITE" id="PS50240"/>
    </source>
</evidence>
<dbReference type="InterPro" id="IPR018114">
    <property type="entry name" value="TRYPSIN_HIS"/>
</dbReference>
<dbReference type="Gene3D" id="2.40.10.10">
    <property type="entry name" value="Trypsin-like serine proteases"/>
    <property type="match status" value="2"/>
</dbReference>
<sequence length="193" mass="22184">MHSLWVLMFLGIAVAIPLNDDDKIINGYECSPHSQPWQVYFTYNGNRWCGGSLITARWIISAAHCYKQPKTLIAHLGEHDTSKEEGTEQHIQVEKAYQYFYYSPYYIDNDFMMVKLAEPAQFNQYVQPINIASSCPTAGSKCLVSGWGNLKISGGRLWWTSDLQWRTIWSGILGARMCTNWISWCLHQSLHLL</sequence>
<protein>
    <recommendedName>
        <fullName evidence="3">Peptidase S1 domain-containing protein</fullName>
    </recommendedName>
</protein>
<comment type="caution">
    <text evidence="4">The sequence shown here is derived from an EMBL/GenBank/DDBJ whole genome shotgun (WGS) entry which is preliminary data.</text>
</comment>
<dbReference type="InterPro" id="IPR043504">
    <property type="entry name" value="Peptidase_S1_PA_chymotrypsin"/>
</dbReference>
<dbReference type="PRINTS" id="PR00722">
    <property type="entry name" value="CHYMOTRYPSIN"/>
</dbReference>
<accession>A0AAV7B568</accession>
<dbReference type="SUPFAM" id="SSF50494">
    <property type="entry name" value="Trypsin-like serine proteases"/>
    <property type="match status" value="1"/>
</dbReference>
<dbReference type="FunFam" id="2.40.10.10:FF:000170">
    <property type="entry name" value="Serine protease 3"/>
    <property type="match status" value="1"/>
</dbReference>
<dbReference type="InterPro" id="IPR009003">
    <property type="entry name" value="Peptidase_S1_PA"/>
</dbReference>
<keyword evidence="1" id="KW-1015">Disulfide bond</keyword>
<proteinExistence type="predicted"/>
<dbReference type="InterPro" id="IPR001254">
    <property type="entry name" value="Trypsin_dom"/>
</dbReference>
<feature type="chain" id="PRO_5043540812" description="Peptidase S1 domain-containing protein" evidence="2">
    <location>
        <begin position="16"/>
        <end position="193"/>
    </location>
</feature>
<dbReference type="GO" id="GO:0004252">
    <property type="term" value="F:serine-type endopeptidase activity"/>
    <property type="evidence" value="ECO:0007669"/>
    <property type="project" value="InterPro"/>
</dbReference>
<feature type="signal peptide" evidence="2">
    <location>
        <begin position="1"/>
        <end position="15"/>
    </location>
</feature>
<organism evidence="4 5">
    <name type="scientific">Engystomops pustulosus</name>
    <name type="common">Tungara frog</name>
    <name type="synonym">Physalaemus pustulosus</name>
    <dbReference type="NCBI Taxonomy" id="76066"/>
    <lineage>
        <taxon>Eukaryota</taxon>
        <taxon>Metazoa</taxon>
        <taxon>Chordata</taxon>
        <taxon>Craniata</taxon>
        <taxon>Vertebrata</taxon>
        <taxon>Euteleostomi</taxon>
        <taxon>Amphibia</taxon>
        <taxon>Batrachia</taxon>
        <taxon>Anura</taxon>
        <taxon>Neobatrachia</taxon>
        <taxon>Hyloidea</taxon>
        <taxon>Leptodactylidae</taxon>
        <taxon>Leiuperinae</taxon>
        <taxon>Engystomops</taxon>
    </lineage>
</organism>
<evidence type="ECO:0000256" key="2">
    <source>
        <dbReference type="SAM" id="SignalP"/>
    </source>
</evidence>
<name>A0AAV7B568_ENGPU</name>
<dbReference type="InterPro" id="IPR001314">
    <property type="entry name" value="Peptidase_S1A"/>
</dbReference>
<dbReference type="PANTHER" id="PTHR24271">
    <property type="entry name" value="KALLIKREIN-RELATED"/>
    <property type="match status" value="1"/>
</dbReference>
<gene>
    <name evidence="4" type="ORF">GDO81_013736</name>
</gene>
<evidence type="ECO:0000313" key="5">
    <source>
        <dbReference type="Proteomes" id="UP000824782"/>
    </source>
</evidence>
<reference evidence="4" key="1">
    <citation type="thesis" date="2020" institute="ProQuest LLC" country="789 East Eisenhower Parkway, Ann Arbor, MI, USA">
        <title>Comparative Genomics and Chromosome Evolution.</title>
        <authorList>
            <person name="Mudd A.B."/>
        </authorList>
    </citation>
    <scope>NUCLEOTIDE SEQUENCE</scope>
    <source>
        <strain evidence="4">237g6f4</strain>
        <tissue evidence="4">Blood</tissue>
    </source>
</reference>
<dbReference type="GO" id="GO:0006508">
    <property type="term" value="P:proteolysis"/>
    <property type="evidence" value="ECO:0007669"/>
    <property type="project" value="InterPro"/>
</dbReference>
<dbReference type="SMART" id="SM00020">
    <property type="entry name" value="Tryp_SPc"/>
    <property type="match status" value="1"/>
</dbReference>
<keyword evidence="2" id="KW-0732">Signal</keyword>
<keyword evidence="5" id="KW-1185">Reference proteome</keyword>
<evidence type="ECO:0000256" key="1">
    <source>
        <dbReference type="ARBA" id="ARBA00023157"/>
    </source>
</evidence>
<dbReference type="Pfam" id="PF00089">
    <property type="entry name" value="Trypsin"/>
    <property type="match status" value="1"/>
</dbReference>
<dbReference type="CDD" id="cd00190">
    <property type="entry name" value="Tryp_SPc"/>
    <property type="match status" value="1"/>
</dbReference>
<dbReference type="PANTHER" id="PTHR24271:SF47">
    <property type="entry name" value="KALLIKREIN-1"/>
    <property type="match status" value="1"/>
</dbReference>
<feature type="domain" description="Peptidase S1" evidence="3">
    <location>
        <begin position="24"/>
        <end position="193"/>
    </location>
</feature>
<dbReference type="GO" id="GO:0030141">
    <property type="term" value="C:secretory granule"/>
    <property type="evidence" value="ECO:0007669"/>
    <property type="project" value="TreeGrafter"/>
</dbReference>
<dbReference type="PROSITE" id="PS50240">
    <property type="entry name" value="TRYPSIN_DOM"/>
    <property type="match status" value="1"/>
</dbReference>
<dbReference type="Proteomes" id="UP000824782">
    <property type="component" value="Unassembled WGS sequence"/>
</dbReference>
<evidence type="ECO:0000313" key="4">
    <source>
        <dbReference type="EMBL" id="KAG8567665.1"/>
    </source>
</evidence>
<dbReference type="EMBL" id="WNYA01000006">
    <property type="protein sequence ID" value="KAG8567665.1"/>
    <property type="molecule type" value="Genomic_DNA"/>
</dbReference>
<dbReference type="PROSITE" id="PS00134">
    <property type="entry name" value="TRYPSIN_HIS"/>
    <property type="match status" value="1"/>
</dbReference>
<dbReference type="AlphaFoldDB" id="A0AAV7B568"/>